<keyword evidence="6" id="KW-0479">Metal-binding</keyword>
<evidence type="ECO:0000256" key="9">
    <source>
        <dbReference type="ARBA" id="ARBA00022842"/>
    </source>
</evidence>
<evidence type="ECO:0000313" key="12">
    <source>
        <dbReference type="Proteomes" id="UP001156831"/>
    </source>
</evidence>
<dbReference type="InterPro" id="IPR027417">
    <property type="entry name" value="P-loop_NTPase"/>
</dbReference>
<keyword evidence="8" id="KW-0067">ATP-binding</keyword>
<evidence type="ECO:0000256" key="6">
    <source>
        <dbReference type="ARBA" id="ARBA00022723"/>
    </source>
</evidence>
<dbReference type="Proteomes" id="UP001156831">
    <property type="component" value="Unassembled WGS sequence"/>
</dbReference>
<evidence type="ECO:0000256" key="2">
    <source>
        <dbReference type="ARBA" id="ARBA00007599"/>
    </source>
</evidence>
<keyword evidence="4" id="KW-0963">Cytoplasm</keyword>
<reference evidence="11 12" key="1">
    <citation type="submission" date="2023-04" db="EMBL/GenBank/DDBJ databases">
        <title>Luteimonas sp. M1R5S18.</title>
        <authorList>
            <person name="Sun J.-Q."/>
        </authorList>
    </citation>
    <scope>NUCLEOTIDE SEQUENCE [LARGE SCALE GENOMIC DNA]</scope>
    <source>
        <strain evidence="11 12">M1R5S18</strain>
    </source>
</reference>
<dbReference type="PANTHER" id="PTHR33540">
    <property type="entry name" value="TRNA THREONYLCARBAMOYLADENOSINE BIOSYNTHESIS PROTEIN TSAE"/>
    <property type="match status" value="1"/>
</dbReference>
<evidence type="ECO:0000256" key="7">
    <source>
        <dbReference type="ARBA" id="ARBA00022741"/>
    </source>
</evidence>
<name>A0ABT6JFT5_9GAMM</name>
<dbReference type="InterPro" id="IPR003442">
    <property type="entry name" value="T6A_TsaE"/>
</dbReference>
<keyword evidence="12" id="KW-1185">Reference proteome</keyword>
<keyword evidence="9" id="KW-0460">Magnesium</keyword>
<keyword evidence="5" id="KW-0819">tRNA processing</keyword>
<dbReference type="Pfam" id="PF02367">
    <property type="entry name" value="TsaE"/>
    <property type="match status" value="1"/>
</dbReference>
<comment type="subcellular location">
    <subcellularLocation>
        <location evidence="1">Cytoplasm</location>
    </subcellularLocation>
</comment>
<gene>
    <name evidence="11" type="primary">tsaE</name>
    <name evidence="11" type="ORF">QFW80_02990</name>
</gene>
<comment type="caution">
    <text evidence="11">The sequence shown here is derived from an EMBL/GenBank/DDBJ whole genome shotgun (WGS) entry which is preliminary data.</text>
</comment>
<dbReference type="EMBL" id="JARXRN010000016">
    <property type="protein sequence ID" value="MDH5829484.1"/>
    <property type="molecule type" value="Genomic_DNA"/>
</dbReference>
<accession>A0ABT6JFT5</accession>
<dbReference type="PANTHER" id="PTHR33540:SF2">
    <property type="entry name" value="TRNA THREONYLCARBAMOYLADENOSINE BIOSYNTHESIS PROTEIN TSAE"/>
    <property type="match status" value="1"/>
</dbReference>
<evidence type="ECO:0000256" key="1">
    <source>
        <dbReference type="ARBA" id="ARBA00004496"/>
    </source>
</evidence>
<dbReference type="SUPFAM" id="SSF52540">
    <property type="entry name" value="P-loop containing nucleoside triphosphate hydrolases"/>
    <property type="match status" value="1"/>
</dbReference>
<proteinExistence type="inferred from homology"/>
<dbReference type="Gene3D" id="3.40.50.300">
    <property type="entry name" value="P-loop containing nucleotide triphosphate hydrolases"/>
    <property type="match status" value="1"/>
</dbReference>
<evidence type="ECO:0000256" key="3">
    <source>
        <dbReference type="ARBA" id="ARBA00019010"/>
    </source>
</evidence>
<evidence type="ECO:0000256" key="10">
    <source>
        <dbReference type="ARBA" id="ARBA00032441"/>
    </source>
</evidence>
<evidence type="ECO:0000256" key="5">
    <source>
        <dbReference type="ARBA" id="ARBA00022694"/>
    </source>
</evidence>
<dbReference type="NCBIfam" id="TIGR00150">
    <property type="entry name" value="T6A_YjeE"/>
    <property type="match status" value="1"/>
</dbReference>
<organism evidence="11 12">
    <name type="scientific">Luteimonas rhizosphaericola</name>
    <dbReference type="NCBI Taxonomy" id="3042024"/>
    <lineage>
        <taxon>Bacteria</taxon>
        <taxon>Pseudomonadati</taxon>
        <taxon>Pseudomonadota</taxon>
        <taxon>Gammaproteobacteria</taxon>
        <taxon>Lysobacterales</taxon>
        <taxon>Lysobacteraceae</taxon>
        <taxon>Luteimonas</taxon>
    </lineage>
</organism>
<evidence type="ECO:0000256" key="4">
    <source>
        <dbReference type="ARBA" id="ARBA00022490"/>
    </source>
</evidence>
<protein>
    <recommendedName>
        <fullName evidence="3">tRNA threonylcarbamoyladenosine biosynthesis protein TsaE</fullName>
    </recommendedName>
    <alternativeName>
        <fullName evidence="10">t(6)A37 threonylcarbamoyladenosine biosynthesis protein TsaE</fullName>
    </alternativeName>
</protein>
<evidence type="ECO:0000256" key="8">
    <source>
        <dbReference type="ARBA" id="ARBA00022840"/>
    </source>
</evidence>
<evidence type="ECO:0000313" key="11">
    <source>
        <dbReference type="EMBL" id="MDH5829484.1"/>
    </source>
</evidence>
<dbReference type="RefSeq" id="WP_280599648.1">
    <property type="nucleotide sequence ID" value="NZ_JARXRN010000016.1"/>
</dbReference>
<sequence length="162" mass="16905">MIDVSLPDEAATSSLAGVLASHAPPQAVVHLHGDLGAGKSTLARAWLRALGVTGTVRSPTYTLVERYPLATGGEALHLDLYRIGDAGELEFLGLDEPEAVLWLIEWPERGAGALPPADLHVRLGMAGAGRRATLIPASAAGTAWLARLGDDAELQPIPEPNP</sequence>
<keyword evidence="7" id="KW-0547">Nucleotide-binding</keyword>
<comment type="similarity">
    <text evidence="2">Belongs to the TsaE family.</text>
</comment>